<dbReference type="Pfam" id="PF04471">
    <property type="entry name" value="Mrr_cat"/>
    <property type="match status" value="1"/>
</dbReference>
<dbReference type="Proteomes" id="UP001595378">
    <property type="component" value="Unassembled WGS sequence"/>
</dbReference>
<protein>
    <submittedName>
        <fullName evidence="3">Restriction endonuclease</fullName>
        <ecNumber evidence="3">3.1.21.-</ecNumber>
    </submittedName>
</protein>
<comment type="caution">
    <text evidence="3">The sequence shown here is derived from an EMBL/GenBank/DDBJ whole genome shotgun (WGS) entry which is preliminary data.</text>
</comment>
<feature type="domain" description="Restriction endonuclease type IV Mrr" evidence="1">
    <location>
        <begin position="160"/>
        <end position="278"/>
    </location>
</feature>
<dbReference type="InterPro" id="IPR052906">
    <property type="entry name" value="Type_IV_Methyl-Rstrct_Enzyme"/>
</dbReference>
<dbReference type="Gene3D" id="1.10.10.10">
    <property type="entry name" value="Winged helix-like DNA-binding domain superfamily/Winged helix DNA-binding domain"/>
    <property type="match status" value="1"/>
</dbReference>
<organism evidence="3 4">
    <name type="scientific">Alteraurantiacibacter lauratis</name>
    <dbReference type="NCBI Taxonomy" id="2054627"/>
    <lineage>
        <taxon>Bacteria</taxon>
        <taxon>Pseudomonadati</taxon>
        <taxon>Pseudomonadota</taxon>
        <taxon>Alphaproteobacteria</taxon>
        <taxon>Sphingomonadales</taxon>
        <taxon>Erythrobacteraceae</taxon>
        <taxon>Alteraurantiacibacter</taxon>
    </lineage>
</organism>
<dbReference type="Pfam" id="PF14338">
    <property type="entry name" value="Mrr_N"/>
    <property type="match status" value="1"/>
</dbReference>
<name>A0ABV7ECM9_9SPHN</name>
<sequence length="302" mass="33251">MIPDYQTLMLPVLRLAAEGEASINAATETVSDLFNLTEDERNELLPSGKLTTIRSRVHWAKAYLTQAGLVEPTKRGHFRITDRGRAVLQNAPERIDNAFLDQFEEFRRFKQRGKKSDGDITIPQTQADASASPEDVLTAAYQQITDAFITELIDRLIAGSPAFFEKAIVELLLAMGYGGSSVDAGRAIGKAGDDGVDGVIDQDPLGVDQIYIQAKRYKPDNIVGPAAIREFFGALSMKKAQKGIFVTTSGFTKSALETATQIGGRIVLIDGHQLGRLMVRYNVGCRDKYALHVKDFDEDFFD</sequence>
<dbReference type="InterPro" id="IPR011856">
    <property type="entry name" value="tRNA_endonuc-like_dom_sf"/>
</dbReference>
<dbReference type="GO" id="GO:0004519">
    <property type="term" value="F:endonuclease activity"/>
    <property type="evidence" value="ECO:0007669"/>
    <property type="project" value="UniProtKB-KW"/>
</dbReference>
<evidence type="ECO:0000259" key="1">
    <source>
        <dbReference type="Pfam" id="PF04471"/>
    </source>
</evidence>
<accession>A0ABV7ECM9</accession>
<dbReference type="InterPro" id="IPR025745">
    <property type="entry name" value="Mrr-like_N_dom"/>
</dbReference>
<keyword evidence="3" id="KW-0540">Nuclease</keyword>
<dbReference type="EMBL" id="JBHRSU010000005">
    <property type="protein sequence ID" value="MFC3100399.1"/>
    <property type="molecule type" value="Genomic_DNA"/>
</dbReference>
<dbReference type="InterPro" id="IPR011335">
    <property type="entry name" value="Restrct_endonuc-II-like"/>
</dbReference>
<dbReference type="InterPro" id="IPR007560">
    <property type="entry name" value="Restrct_endonuc_IV_Mrr"/>
</dbReference>
<dbReference type="PANTHER" id="PTHR30015:SF7">
    <property type="entry name" value="TYPE IV METHYL-DIRECTED RESTRICTION ENZYME ECOKMRR"/>
    <property type="match status" value="1"/>
</dbReference>
<evidence type="ECO:0000313" key="3">
    <source>
        <dbReference type="EMBL" id="MFC3100399.1"/>
    </source>
</evidence>
<keyword evidence="3" id="KW-0255">Endonuclease</keyword>
<keyword evidence="4" id="KW-1185">Reference proteome</keyword>
<dbReference type="RefSeq" id="WP_336917654.1">
    <property type="nucleotide sequence ID" value="NZ_JBANRN010000002.1"/>
</dbReference>
<dbReference type="Gene3D" id="3.40.1350.10">
    <property type="match status" value="1"/>
</dbReference>
<gene>
    <name evidence="3" type="ORF">ACFODK_05785</name>
</gene>
<proteinExistence type="predicted"/>
<feature type="domain" description="Restriction system protein Mrr-like N-terminal" evidence="2">
    <location>
        <begin position="5"/>
        <end position="89"/>
    </location>
</feature>
<dbReference type="PANTHER" id="PTHR30015">
    <property type="entry name" value="MRR RESTRICTION SYSTEM PROTEIN"/>
    <property type="match status" value="1"/>
</dbReference>
<evidence type="ECO:0000259" key="2">
    <source>
        <dbReference type="Pfam" id="PF14338"/>
    </source>
</evidence>
<dbReference type="SUPFAM" id="SSF52980">
    <property type="entry name" value="Restriction endonuclease-like"/>
    <property type="match status" value="1"/>
</dbReference>
<dbReference type="GO" id="GO:0016787">
    <property type="term" value="F:hydrolase activity"/>
    <property type="evidence" value="ECO:0007669"/>
    <property type="project" value="UniProtKB-KW"/>
</dbReference>
<keyword evidence="3" id="KW-0378">Hydrolase</keyword>
<dbReference type="EC" id="3.1.21.-" evidence="3"/>
<reference evidence="4" key="1">
    <citation type="journal article" date="2019" name="Int. J. Syst. Evol. Microbiol.">
        <title>The Global Catalogue of Microorganisms (GCM) 10K type strain sequencing project: providing services to taxonomists for standard genome sequencing and annotation.</title>
        <authorList>
            <consortium name="The Broad Institute Genomics Platform"/>
            <consortium name="The Broad Institute Genome Sequencing Center for Infectious Disease"/>
            <person name="Wu L."/>
            <person name="Ma J."/>
        </authorList>
    </citation>
    <scope>NUCLEOTIDE SEQUENCE [LARGE SCALE GENOMIC DNA]</scope>
    <source>
        <strain evidence="4">KCTC 52606</strain>
    </source>
</reference>
<evidence type="ECO:0000313" key="4">
    <source>
        <dbReference type="Proteomes" id="UP001595378"/>
    </source>
</evidence>
<dbReference type="InterPro" id="IPR036388">
    <property type="entry name" value="WH-like_DNA-bd_sf"/>
</dbReference>